<feature type="transmembrane region" description="Helical" evidence="2">
    <location>
        <begin position="86"/>
        <end position="108"/>
    </location>
</feature>
<protein>
    <recommendedName>
        <fullName evidence="3">DUF6533 domain-containing protein</fullName>
    </recommendedName>
</protein>
<keyword evidence="5" id="KW-1185">Reference proteome</keyword>
<feature type="transmembrane region" description="Helical" evidence="2">
    <location>
        <begin position="169"/>
        <end position="188"/>
    </location>
</feature>
<keyword evidence="2" id="KW-0472">Membrane</keyword>
<sequence length="387" mass="43790">MSSSTVLQDAAQYHAAIYVNCVAGTALLLYDLVTRMDDEFELIWRSSNTPPKFLYVTSRYFGLVVQLIDLAEVFPTNCPHHSYFRTVFYFILHISVELSLMIRIYALWGHERKVAIFLGMSWLSEQTTNVVMSSIAITRIAKSAVPYPAHWPFRGCTITDFPTFFNFCWLPMLLFETVLFLMSAYKCLSFRPLIRTPLIICIFRDGTVYYFLMSFVFVIRIIAQLIPGTICGSIVDTWMIAIFSITGSHLMLRIRKLAAARNQANLVTPCISVSIPEFASRPPDNHHGHDRNCNTVSSSRSSKPPSDGYEMHPLTNHTSVRVVPIQADAARTDCPPKLSLDLPLTHLTRARAERGWKTSLHTDGSQKSPCTGSLSSSWLDEWSVRCN</sequence>
<dbReference type="EMBL" id="JAEVFJ010000013">
    <property type="protein sequence ID" value="KAH8101173.1"/>
    <property type="molecule type" value="Genomic_DNA"/>
</dbReference>
<name>A0A8K0URP0_9AGAR</name>
<feature type="domain" description="DUF6533" evidence="3">
    <location>
        <begin position="21"/>
        <end position="64"/>
    </location>
</feature>
<evidence type="ECO:0000259" key="3">
    <source>
        <dbReference type="Pfam" id="PF20151"/>
    </source>
</evidence>
<feature type="compositionally biased region" description="Basic and acidic residues" evidence="1">
    <location>
        <begin position="283"/>
        <end position="292"/>
    </location>
</feature>
<feature type="transmembrane region" description="Helical" evidence="2">
    <location>
        <begin position="12"/>
        <end position="33"/>
    </location>
</feature>
<dbReference type="Proteomes" id="UP000813824">
    <property type="component" value="Unassembled WGS sequence"/>
</dbReference>
<feature type="region of interest" description="Disordered" evidence="1">
    <location>
        <begin position="356"/>
        <end position="375"/>
    </location>
</feature>
<dbReference type="AlphaFoldDB" id="A0A8K0URP0"/>
<feature type="transmembrane region" description="Helical" evidence="2">
    <location>
        <begin position="208"/>
        <end position="226"/>
    </location>
</feature>
<reference evidence="4" key="1">
    <citation type="journal article" date="2021" name="New Phytol.">
        <title>Evolutionary innovations through gain and loss of genes in the ectomycorrhizal Boletales.</title>
        <authorList>
            <person name="Wu G."/>
            <person name="Miyauchi S."/>
            <person name="Morin E."/>
            <person name="Kuo A."/>
            <person name="Drula E."/>
            <person name="Varga T."/>
            <person name="Kohler A."/>
            <person name="Feng B."/>
            <person name="Cao Y."/>
            <person name="Lipzen A."/>
            <person name="Daum C."/>
            <person name="Hundley H."/>
            <person name="Pangilinan J."/>
            <person name="Johnson J."/>
            <person name="Barry K."/>
            <person name="LaButti K."/>
            <person name="Ng V."/>
            <person name="Ahrendt S."/>
            <person name="Min B."/>
            <person name="Choi I.G."/>
            <person name="Park H."/>
            <person name="Plett J.M."/>
            <person name="Magnuson J."/>
            <person name="Spatafora J.W."/>
            <person name="Nagy L.G."/>
            <person name="Henrissat B."/>
            <person name="Grigoriev I.V."/>
            <person name="Yang Z.L."/>
            <person name="Xu J."/>
            <person name="Martin F.M."/>
        </authorList>
    </citation>
    <scope>NUCLEOTIDE SEQUENCE</scope>
    <source>
        <strain evidence="4">KKN 215</strain>
    </source>
</reference>
<feature type="compositionally biased region" description="Low complexity" evidence="1">
    <location>
        <begin position="297"/>
        <end position="306"/>
    </location>
</feature>
<feature type="compositionally biased region" description="Polar residues" evidence="1">
    <location>
        <begin position="359"/>
        <end position="375"/>
    </location>
</feature>
<keyword evidence="2" id="KW-0812">Transmembrane</keyword>
<evidence type="ECO:0000313" key="5">
    <source>
        <dbReference type="Proteomes" id="UP000813824"/>
    </source>
</evidence>
<feature type="region of interest" description="Disordered" evidence="1">
    <location>
        <begin position="282"/>
        <end position="313"/>
    </location>
</feature>
<dbReference type="OrthoDB" id="2686513at2759"/>
<gene>
    <name evidence="4" type="ORF">BXZ70DRAFT_934762</name>
</gene>
<feature type="transmembrane region" description="Helical" evidence="2">
    <location>
        <begin position="232"/>
        <end position="252"/>
    </location>
</feature>
<dbReference type="Pfam" id="PF20151">
    <property type="entry name" value="DUF6533"/>
    <property type="match status" value="1"/>
</dbReference>
<keyword evidence="2" id="KW-1133">Transmembrane helix</keyword>
<evidence type="ECO:0000256" key="1">
    <source>
        <dbReference type="SAM" id="MobiDB-lite"/>
    </source>
</evidence>
<evidence type="ECO:0000313" key="4">
    <source>
        <dbReference type="EMBL" id="KAH8101173.1"/>
    </source>
</evidence>
<accession>A0A8K0URP0</accession>
<proteinExistence type="predicted"/>
<dbReference type="InterPro" id="IPR045340">
    <property type="entry name" value="DUF6533"/>
</dbReference>
<comment type="caution">
    <text evidence="4">The sequence shown here is derived from an EMBL/GenBank/DDBJ whole genome shotgun (WGS) entry which is preliminary data.</text>
</comment>
<organism evidence="4 5">
    <name type="scientific">Cristinia sonorae</name>
    <dbReference type="NCBI Taxonomy" id="1940300"/>
    <lineage>
        <taxon>Eukaryota</taxon>
        <taxon>Fungi</taxon>
        <taxon>Dikarya</taxon>
        <taxon>Basidiomycota</taxon>
        <taxon>Agaricomycotina</taxon>
        <taxon>Agaricomycetes</taxon>
        <taxon>Agaricomycetidae</taxon>
        <taxon>Agaricales</taxon>
        <taxon>Pleurotineae</taxon>
        <taxon>Stephanosporaceae</taxon>
        <taxon>Cristinia</taxon>
    </lineage>
</organism>
<evidence type="ECO:0000256" key="2">
    <source>
        <dbReference type="SAM" id="Phobius"/>
    </source>
</evidence>